<dbReference type="EMBL" id="FMXE01000012">
    <property type="protein sequence ID" value="SDA74777.1"/>
    <property type="molecule type" value="Genomic_DNA"/>
</dbReference>
<reference evidence="2" key="1">
    <citation type="submission" date="2016-10" db="EMBL/GenBank/DDBJ databases">
        <authorList>
            <person name="Varghese N."/>
            <person name="Submissions S."/>
        </authorList>
    </citation>
    <scope>NUCLEOTIDE SEQUENCE [LARGE SCALE GENOMIC DNA]</scope>
    <source>
        <strain evidence="2">DSM 22703</strain>
    </source>
</reference>
<sequence>MRKLEVIELHHQFFNDFGFEFHSSNLLYHKNFPQGQQVIFVHFTEYPDVSYLEYNLGIRIHAVEEIIHRFLPTLSDYSDRSITLIQTPDKIGKTIPKRFVIENDSQLAEAIMAAEKFFVMHGFYWLDEMIQPENLEIAFAERKEKAFKTQNFVYNSFRGVTLAKIYNPENYPVLRQIYLENIKQKEMTPFTIASFLQLLDYLDKLDA</sequence>
<dbReference type="AlphaFoldDB" id="A0A1G5XYM7"/>
<proteinExistence type="predicted"/>
<accession>A0A1G5XYM7</accession>
<organism evidence="1 2">
    <name type="scientific">Algoriphagus alkaliphilus</name>
    <dbReference type="NCBI Taxonomy" id="279824"/>
    <lineage>
        <taxon>Bacteria</taxon>
        <taxon>Pseudomonadati</taxon>
        <taxon>Bacteroidota</taxon>
        <taxon>Cytophagia</taxon>
        <taxon>Cytophagales</taxon>
        <taxon>Cyclobacteriaceae</taxon>
        <taxon>Algoriphagus</taxon>
    </lineage>
</organism>
<dbReference type="RefSeq" id="WP_092729865.1">
    <property type="nucleotide sequence ID" value="NZ_FMXE01000012.1"/>
</dbReference>
<dbReference type="OrthoDB" id="825031at2"/>
<evidence type="ECO:0000313" key="2">
    <source>
        <dbReference type="Proteomes" id="UP000198756"/>
    </source>
</evidence>
<keyword evidence="2" id="KW-1185">Reference proteome</keyword>
<name>A0A1G5XYM7_9BACT</name>
<protein>
    <submittedName>
        <fullName evidence="1">Uncharacterized protein</fullName>
    </submittedName>
</protein>
<dbReference type="Proteomes" id="UP000198756">
    <property type="component" value="Unassembled WGS sequence"/>
</dbReference>
<gene>
    <name evidence="1" type="ORF">SAMN03080617_02070</name>
</gene>
<dbReference type="STRING" id="279824.SAMN03080617_02070"/>
<evidence type="ECO:0000313" key="1">
    <source>
        <dbReference type="EMBL" id="SDA74777.1"/>
    </source>
</evidence>